<sequence length="150" mass="17882">MYGLQWLRRLIRRNTSPIEETIAHKWKQRLSIAYMLLAWNAFGFVAYSWYKGRGDWADYYGFKTEEDKNMPNNEYFARTIGRPGTTKLITMRGFSVVDTKDFDYEAEKEKERQLATEQRPLNMEEKIARKRRLIEAELARIQAEEAENSQ</sequence>
<feature type="transmembrane region" description="Helical" evidence="1">
    <location>
        <begin position="32"/>
        <end position="50"/>
    </location>
</feature>
<keyword evidence="1" id="KW-0812">Transmembrane</keyword>
<accession>A0A146LC02</accession>
<dbReference type="EMBL" id="GDHC01012828">
    <property type="protein sequence ID" value="JAQ05801.1"/>
    <property type="molecule type" value="Transcribed_RNA"/>
</dbReference>
<evidence type="ECO:0000313" key="3">
    <source>
        <dbReference type="EMBL" id="JAQ18581.1"/>
    </source>
</evidence>
<evidence type="ECO:0000256" key="1">
    <source>
        <dbReference type="SAM" id="Phobius"/>
    </source>
</evidence>
<dbReference type="EMBL" id="GDHC01000048">
    <property type="protein sequence ID" value="JAQ18581.1"/>
    <property type="molecule type" value="Transcribed_RNA"/>
</dbReference>
<protein>
    <submittedName>
        <fullName evidence="2">Uncharacterized protein</fullName>
    </submittedName>
</protein>
<dbReference type="AlphaFoldDB" id="A0A146LC02"/>
<proteinExistence type="predicted"/>
<gene>
    <name evidence="3" type="ORF">g.42833</name>
    <name evidence="2" type="ORF">g.42834</name>
</gene>
<name>A0A146LC02_LYGHE</name>
<keyword evidence="1" id="KW-0472">Membrane</keyword>
<organism evidence="2">
    <name type="scientific">Lygus hesperus</name>
    <name type="common">Western plant bug</name>
    <dbReference type="NCBI Taxonomy" id="30085"/>
    <lineage>
        <taxon>Eukaryota</taxon>
        <taxon>Metazoa</taxon>
        <taxon>Ecdysozoa</taxon>
        <taxon>Arthropoda</taxon>
        <taxon>Hexapoda</taxon>
        <taxon>Insecta</taxon>
        <taxon>Pterygota</taxon>
        <taxon>Neoptera</taxon>
        <taxon>Paraneoptera</taxon>
        <taxon>Hemiptera</taxon>
        <taxon>Heteroptera</taxon>
        <taxon>Panheteroptera</taxon>
        <taxon>Cimicomorpha</taxon>
        <taxon>Miridae</taxon>
        <taxon>Mirini</taxon>
        <taxon>Lygus</taxon>
    </lineage>
</organism>
<keyword evidence="1" id="KW-1133">Transmembrane helix</keyword>
<reference evidence="2" key="1">
    <citation type="journal article" date="2016" name="Gigascience">
        <title>De novo construction of an expanded transcriptome assembly for the western tarnished plant bug, Lygus hesperus.</title>
        <authorList>
            <person name="Tassone E.E."/>
            <person name="Geib S.M."/>
            <person name="Hall B."/>
            <person name="Fabrick J.A."/>
            <person name="Brent C.S."/>
            <person name="Hull J.J."/>
        </authorList>
    </citation>
    <scope>NUCLEOTIDE SEQUENCE</scope>
</reference>
<evidence type="ECO:0000313" key="2">
    <source>
        <dbReference type="EMBL" id="JAQ05801.1"/>
    </source>
</evidence>